<keyword evidence="6 12" id="KW-0479">Metal-binding</keyword>
<dbReference type="OrthoDB" id="15218at2"/>
<dbReference type="CDD" id="cd07340">
    <property type="entry name" value="M48B_Htpx_like"/>
    <property type="match status" value="1"/>
</dbReference>
<dbReference type="HAMAP" id="MF_00188">
    <property type="entry name" value="Pept_M48_protease_HtpX"/>
    <property type="match status" value="1"/>
</dbReference>
<keyword evidence="8 12" id="KW-0862">Zinc</keyword>
<comment type="cofactor">
    <cofactor evidence="12">
        <name>Zn(2+)</name>
        <dbReference type="ChEBI" id="CHEBI:29105"/>
    </cofactor>
    <text evidence="12">Binds 1 zinc ion per subunit.</text>
</comment>
<feature type="binding site" evidence="12">
    <location>
        <position position="146"/>
    </location>
    <ligand>
        <name>Zn(2+)</name>
        <dbReference type="ChEBI" id="CHEBI:29105"/>
        <note>catalytic</note>
    </ligand>
</feature>
<comment type="subcellular location">
    <subcellularLocation>
        <location evidence="1 12">Cell membrane</location>
        <topology evidence="1 12">Multi-pass membrane protein</topology>
    </subcellularLocation>
</comment>
<dbReference type="InterPro" id="IPR050083">
    <property type="entry name" value="HtpX_protease"/>
</dbReference>
<dbReference type="GO" id="GO:0004222">
    <property type="term" value="F:metalloendopeptidase activity"/>
    <property type="evidence" value="ECO:0007669"/>
    <property type="project" value="UniProtKB-UniRule"/>
</dbReference>
<dbReference type="STRING" id="688269.Theth_1872"/>
<keyword evidence="15" id="KW-1185">Reference proteome</keyword>
<keyword evidence="5 12" id="KW-0812">Transmembrane</keyword>
<keyword evidence="11 12" id="KW-0472">Membrane</keyword>
<keyword evidence="3 12" id="KW-1003">Cell membrane</keyword>
<dbReference type="eggNOG" id="COG0501">
    <property type="taxonomic scope" value="Bacteria"/>
</dbReference>
<dbReference type="InterPro" id="IPR001915">
    <property type="entry name" value="Peptidase_M48"/>
</dbReference>
<dbReference type="HOGENOM" id="CLU_042266_2_1_0"/>
<proteinExistence type="inferred from homology"/>
<feature type="active site" evidence="12">
    <location>
        <position position="147"/>
    </location>
</feature>
<dbReference type="InterPro" id="IPR022919">
    <property type="entry name" value="Pept_M48_protease_HtpX"/>
</dbReference>
<comment type="similarity">
    <text evidence="2 12">Belongs to the peptidase M48B family.</text>
</comment>
<evidence type="ECO:0000256" key="12">
    <source>
        <dbReference type="HAMAP-Rule" id="MF_00188"/>
    </source>
</evidence>
<feature type="binding site" evidence="12">
    <location>
        <position position="236"/>
    </location>
    <ligand>
        <name>Zn(2+)</name>
        <dbReference type="ChEBI" id="CHEBI:29105"/>
        <note>catalytic</note>
    </ligand>
</feature>
<dbReference type="GO" id="GO:0005886">
    <property type="term" value="C:plasma membrane"/>
    <property type="evidence" value="ECO:0007669"/>
    <property type="project" value="UniProtKB-SubCell"/>
</dbReference>
<dbReference type="Gene3D" id="3.30.2010.10">
    <property type="entry name" value="Metalloproteases ('zincins'), catalytic domain"/>
    <property type="match status" value="1"/>
</dbReference>
<dbReference type="EC" id="3.4.24.-" evidence="12"/>
<evidence type="ECO:0000256" key="4">
    <source>
        <dbReference type="ARBA" id="ARBA00022670"/>
    </source>
</evidence>
<feature type="binding site" evidence="12">
    <location>
        <position position="150"/>
    </location>
    <ligand>
        <name>Zn(2+)</name>
        <dbReference type="ChEBI" id="CHEBI:29105"/>
        <note>catalytic</note>
    </ligand>
</feature>
<dbReference type="PATRIC" id="fig|688269.3.peg.1931"/>
<keyword evidence="4 12" id="KW-0645">Protease</keyword>
<dbReference type="Proteomes" id="UP000006804">
    <property type="component" value="Chromosome"/>
</dbReference>
<evidence type="ECO:0000256" key="6">
    <source>
        <dbReference type="ARBA" id="ARBA00022723"/>
    </source>
</evidence>
<evidence type="ECO:0000313" key="14">
    <source>
        <dbReference type="EMBL" id="AEH51913.1"/>
    </source>
</evidence>
<dbReference type="EMBL" id="CP002351">
    <property type="protein sequence ID" value="AEH51913.1"/>
    <property type="molecule type" value="Genomic_DNA"/>
</dbReference>
<dbReference type="PANTHER" id="PTHR43221">
    <property type="entry name" value="PROTEASE HTPX"/>
    <property type="match status" value="1"/>
</dbReference>
<protein>
    <recommendedName>
        <fullName evidence="12">Protease HtpX homolog</fullName>
        <ecNumber evidence="12">3.4.24.-</ecNumber>
    </recommendedName>
</protein>
<evidence type="ECO:0000256" key="3">
    <source>
        <dbReference type="ARBA" id="ARBA00022475"/>
    </source>
</evidence>
<evidence type="ECO:0000256" key="5">
    <source>
        <dbReference type="ARBA" id="ARBA00022692"/>
    </source>
</evidence>
<feature type="transmembrane region" description="Helical" evidence="12">
    <location>
        <begin position="14"/>
        <end position="32"/>
    </location>
</feature>
<dbReference type="Pfam" id="PF01435">
    <property type="entry name" value="Peptidase_M48"/>
    <property type="match status" value="1"/>
</dbReference>
<evidence type="ECO:0000259" key="13">
    <source>
        <dbReference type="Pfam" id="PF01435"/>
    </source>
</evidence>
<dbReference type="RefSeq" id="WP_013933121.1">
    <property type="nucleotide sequence ID" value="NC_015707.1"/>
</dbReference>
<dbReference type="GO" id="GO:0008270">
    <property type="term" value="F:zinc ion binding"/>
    <property type="evidence" value="ECO:0007669"/>
    <property type="project" value="UniProtKB-UniRule"/>
</dbReference>
<dbReference type="GO" id="GO:0006508">
    <property type="term" value="P:proteolysis"/>
    <property type="evidence" value="ECO:0007669"/>
    <property type="project" value="UniProtKB-KW"/>
</dbReference>
<accession>F7YWD5</accession>
<reference evidence="14 15" key="1">
    <citation type="submission" date="2010-11" db="EMBL/GenBank/DDBJ databases">
        <title>The complete genome of Thermotoga thermarum DSM 5069.</title>
        <authorList>
            <consortium name="US DOE Joint Genome Institute (JGI-PGF)"/>
            <person name="Lucas S."/>
            <person name="Copeland A."/>
            <person name="Lapidus A."/>
            <person name="Bruce D."/>
            <person name="Goodwin L."/>
            <person name="Pitluck S."/>
            <person name="Kyrpides N."/>
            <person name="Mavromatis K."/>
            <person name="Ivanova N."/>
            <person name="Zeytun A."/>
            <person name="Brettin T."/>
            <person name="Detter J.C."/>
            <person name="Tapia R."/>
            <person name="Han C."/>
            <person name="Land M."/>
            <person name="Hauser L."/>
            <person name="Markowitz V."/>
            <person name="Cheng J.-F."/>
            <person name="Hugenholtz P."/>
            <person name="Woyke T."/>
            <person name="Wu D."/>
            <person name="Spring S."/>
            <person name="Schroeder M."/>
            <person name="Brambilla E."/>
            <person name="Klenk H.-P."/>
            <person name="Eisen J.A."/>
        </authorList>
    </citation>
    <scope>NUCLEOTIDE SEQUENCE [LARGE SCALE GENOMIC DNA]</scope>
    <source>
        <strain evidence="14 15">DSM 5069</strain>
    </source>
</reference>
<dbReference type="PANTHER" id="PTHR43221:SF1">
    <property type="entry name" value="PROTEASE HTPX"/>
    <property type="match status" value="1"/>
</dbReference>
<feature type="domain" description="Peptidase M48" evidence="13">
    <location>
        <begin position="81"/>
        <end position="316"/>
    </location>
</feature>
<evidence type="ECO:0000256" key="9">
    <source>
        <dbReference type="ARBA" id="ARBA00022989"/>
    </source>
</evidence>
<evidence type="ECO:0000256" key="2">
    <source>
        <dbReference type="ARBA" id="ARBA00009779"/>
    </source>
</evidence>
<dbReference type="KEGG" id="tta:Theth_1872"/>
<sequence length="329" mass="36197" precursor="true">MDYLVQQKKNLRKTYLLVSIFIFMMGFLGLLIDGLFGVFPFGTIVLLLIAMVQILVGIGGGALLVLKSVNAKPVDEKIFEHKQLKNIVEELSIAAGLKTPPSVYVMEDENINAFATGFEQDKSAICVTTGLLKSLNREETEGVVAHEISHILNKDTLLMTTISAILGTMVLVQLFAWRLLRSFLWYGGVSSRRSRGGKKSDGAGYIVLALLVIALFATLFSFIGRITIFAVSRAREYLADAKAVELTRNPKGLANALRKIAKTSLKKGKVKGATIATAHLFISDPLKRSVNNKEGFIADLFSTHPPIHKRIAILEKIPEEEVLKELQLS</sequence>
<name>F7YWD5_9THEM</name>
<organism evidence="14 15">
    <name type="scientific">Pseudothermotoga thermarum DSM 5069</name>
    <dbReference type="NCBI Taxonomy" id="688269"/>
    <lineage>
        <taxon>Bacteria</taxon>
        <taxon>Thermotogati</taxon>
        <taxon>Thermotogota</taxon>
        <taxon>Thermotogae</taxon>
        <taxon>Thermotogales</taxon>
        <taxon>Thermotogaceae</taxon>
        <taxon>Pseudothermotoga</taxon>
    </lineage>
</organism>
<feature type="transmembrane region" description="Helical" evidence="12">
    <location>
        <begin position="202"/>
        <end position="223"/>
    </location>
</feature>
<evidence type="ECO:0000313" key="15">
    <source>
        <dbReference type="Proteomes" id="UP000006804"/>
    </source>
</evidence>
<keyword evidence="7 12" id="KW-0378">Hydrolase</keyword>
<feature type="transmembrane region" description="Helical" evidence="12">
    <location>
        <begin position="157"/>
        <end position="177"/>
    </location>
</feature>
<gene>
    <name evidence="12" type="primary">htpX</name>
    <name evidence="14" type="ORF">Theth_1872</name>
</gene>
<keyword evidence="14" id="KW-0346">Stress response</keyword>
<keyword evidence="10 12" id="KW-0482">Metalloprotease</keyword>
<evidence type="ECO:0000256" key="1">
    <source>
        <dbReference type="ARBA" id="ARBA00004651"/>
    </source>
</evidence>
<feature type="transmembrane region" description="Helical" evidence="12">
    <location>
        <begin position="38"/>
        <end position="66"/>
    </location>
</feature>
<evidence type="ECO:0000256" key="7">
    <source>
        <dbReference type="ARBA" id="ARBA00022801"/>
    </source>
</evidence>
<dbReference type="AlphaFoldDB" id="F7YWD5"/>
<evidence type="ECO:0000256" key="10">
    <source>
        <dbReference type="ARBA" id="ARBA00023049"/>
    </source>
</evidence>
<evidence type="ECO:0000256" key="11">
    <source>
        <dbReference type="ARBA" id="ARBA00023136"/>
    </source>
</evidence>
<keyword evidence="9 12" id="KW-1133">Transmembrane helix</keyword>
<evidence type="ECO:0000256" key="8">
    <source>
        <dbReference type="ARBA" id="ARBA00022833"/>
    </source>
</evidence>